<sequence length="30" mass="3470">MTTRRITIRPGQTKKITLPGPVRKIIIKPR</sequence>
<keyword evidence="2" id="KW-1185">Reference proteome</keyword>
<comment type="caution">
    <text evidence="1">The sequence shown here is derived from an EMBL/GenBank/DDBJ whole genome shotgun (WGS) entry which is preliminary data.</text>
</comment>
<name>A0A2N3V532_9NOCA</name>
<evidence type="ECO:0000313" key="1">
    <source>
        <dbReference type="EMBL" id="PKV76733.1"/>
    </source>
</evidence>
<proteinExistence type="predicted"/>
<organism evidence="1 2">
    <name type="scientific">Nocardia fluminea</name>
    <dbReference type="NCBI Taxonomy" id="134984"/>
    <lineage>
        <taxon>Bacteria</taxon>
        <taxon>Bacillati</taxon>
        <taxon>Actinomycetota</taxon>
        <taxon>Actinomycetes</taxon>
        <taxon>Mycobacteriales</taxon>
        <taxon>Nocardiaceae</taxon>
        <taxon>Nocardia</taxon>
    </lineage>
</organism>
<dbReference type="AlphaFoldDB" id="A0A2N3V532"/>
<dbReference type="EMBL" id="PJMW01000003">
    <property type="protein sequence ID" value="PKV76733.1"/>
    <property type="molecule type" value="Genomic_DNA"/>
</dbReference>
<protein>
    <submittedName>
        <fullName evidence="1">Uncharacterized protein</fullName>
    </submittedName>
</protein>
<dbReference type="Proteomes" id="UP000233766">
    <property type="component" value="Unassembled WGS sequence"/>
</dbReference>
<evidence type="ECO:0000313" key="2">
    <source>
        <dbReference type="Proteomes" id="UP000233766"/>
    </source>
</evidence>
<accession>A0A2N3V532</accession>
<reference evidence="1 2" key="1">
    <citation type="submission" date="2017-12" db="EMBL/GenBank/DDBJ databases">
        <title>Sequencing the genomes of 1000 Actinobacteria strains.</title>
        <authorList>
            <person name="Klenk H.-P."/>
        </authorList>
    </citation>
    <scope>NUCLEOTIDE SEQUENCE [LARGE SCALE GENOMIC DNA]</scope>
    <source>
        <strain evidence="1 2">DSM 44489</strain>
    </source>
</reference>
<gene>
    <name evidence="1" type="ORF">ATK86_7135</name>
</gene>